<evidence type="ECO:0000256" key="3">
    <source>
        <dbReference type="ARBA" id="ARBA00022692"/>
    </source>
</evidence>
<feature type="transmembrane region" description="Helical" evidence="6">
    <location>
        <begin position="6"/>
        <end position="25"/>
    </location>
</feature>
<dbReference type="InterPro" id="IPR001204">
    <property type="entry name" value="Phos_transporter"/>
</dbReference>
<feature type="transmembrane region" description="Helical" evidence="6">
    <location>
        <begin position="46"/>
        <end position="69"/>
    </location>
</feature>
<dbReference type="PANTHER" id="PTHR11101">
    <property type="entry name" value="PHOSPHATE TRANSPORTER"/>
    <property type="match status" value="1"/>
</dbReference>
<evidence type="ECO:0000256" key="5">
    <source>
        <dbReference type="ARBA" id="ARBA00023136"/>
    </source>
</evidence>
<evidence type="ECO:0000256" key="6">
    <source>
        <dbReference type="SAM" id="Phobius"/>
    </source>
</evidence>
<protein>
    <submittedName>
        <fullName evidence="7">PiT family inorganic phosphate transporter</fullName>
    </submittedName>
</protein>
<dbReference type="EMBL" id="JAGGJZ010000002">
    <property type="protein sequence ID" value="MBP1889402.1"/>
    <property type="molecule type" value="Genomic_DNA"/>
</dbReference>
<keyword evidence="5 6" id="KW-0472">Membrane</keyword>
<evidence type="ECO:0000313" key="8">
    <source>
        <dbReference type="Proteomes" id="UP000783390"/>
    </source>
</evidence>
<keyword evidence="4 6" id="KW-1133">Transmembrane helix</keyword>
<feature type="transmembrane region" description="Helical" evidence="6">
    <location>
        <begin position="137"/>
        <end position="162"/>
    </location>
</feature>
<dbReference type="Proteomes" id="UP000783390">
    <property type="component" value="Unassembled WGS sequence"/>
</dbReference>
<name>A0ABS4EZH8_9CLOT</name>
<dbReference type="PANTHER" id="PTHR11101:SF80">
    <property type="entry name" value="PHOSPHATE TRANSPORTER"/>
    <property type="match status" value="1"/>
</dbReference>
<feature type="transmembrane region" description="Helical" evidence="6">
    <location>
        <begin position="198"/>
        <end position="231"/>
    </location>
</feature>
<accession>A0ABS4EZH8</accession>
<keyword evidence="3 6" id="KW-0812">Transmembrane</keyword>
<feature type="transmembrane region" description="Helical" evidence="6">
    <location>
        <begin position="81"/>
        <end position="102"/>
    </location>
</feature>
<feature type="transmembrane region" description="Helical" evidence="6">
    <location>
        <begin position="109"/>
        <end position="131"/>
    </location>
</feature>
<organism evidence="7 8">
    <name type="scientific">Clostridium moniliforme</name>
    <dbReference type="NCBI Taxonomy" id="39489"/>
    <lineage>
        <taxon>Bacteria</taxon>
        <taxon>Bacillati</taxon>
        <taxon>Bacillota</taxon>
        <taxon>Clostridia</taxon>
        <taxon>Eubacteriales</taxon>
        <taxon>Clostridiaceae</taxon>
        <taxon>Clostridium</taxon>
    </lineage>
</organism>
<evidence type="ECO:0000313" key="7">
    <source>
        <dbReference type="EMBL" id="MBP1889402.1"/>
    </source>
</evidence>
<feature type="transmembrane region" description="Helical" evidence="6">
    <location>
        <begin position="308"/>
        <end position="333"/>
    </location>
</feature>
<evidence type="ECO:0000256" key="2">
    <source>
        <dbReference type="ARBA" id="ARBA00022448"/>
    </source>
</evidence>
<gene>
    <name evidence="7" type="ORF">J2Z53_000983</name>
</gene>
<proteinExistence type="predicted"/>
<reference evidence="7 8" key="1">
    <citation type="submission" date="2021-03" db="EMBL/GenBank/DDBJ databases">
        <title>Genomic Encyclopedia of Type Strains, Phase IV (KMG-IV): sequencing the most valuable type-strain genomes for metagenomic binning, comparative biology and taxonomic classification.</title>
        <authorList>
            <person name="Goeker M."/>
        </authorList>
    </citation>
    <scope>NUCLEOTIDE SEQUENCE [LARGE SCALE GENOMIC DNA]</scope>
    <source>
        <strain evidence="7 8">DSM 3984</strain>
    </source>
</reference>
<feature type="transmembrane region" description="Helical" evidence="6">
    <location>
        <begin position="251"/>
        <end position="273"/>
    </location>
</feature>
<evidence type="ECO:0000256" key="4">
    <source>
        <dbReference type="ARBA" id="ARBA00022989"/>
    </source>
</evidence>
<keyword evidence="8" id="KW-1185">Reference proteome</keyword>
<dbReference type="Pfam" id="PF01384">
    <property type="entry name" value="PHO4"/>
    <property type="match status" value="1"/>
</dbReference>
<sequence>MHSTAIIITIAIVILCLTFDFINGFNDTATAVATTITTRALKPKTAIILCAVFNFIGAFTGTAVAKTVGDDIVSHKYMPQWVLIGVLIACIIWNIITWYFGIPSSSSHALIGSLIGGGIAFNRAFSVVQWGNVFNHVIIWLVLGPATGFVLGYIIMVALNWILRPLKPRMVNRLFQKLQIIASAFMALNHGGNDAQKSMGIITLALLSGGFISTFDVPIWVIAACAMAMALGTSIGGKKIIKTMGSGMAKLTPVSGFAAQVGAATSILGATLFDAPVSTTQVITTTIMGVGASKNIKSVKWGVAKNIIWTWILTVPLSAIISGITVEILKLFIV</sequence>
<evidence type="ECO:0000256" key="1">
    <source>
        <dbReference type="ARBA" id="ARBA00004141"/>
    </source>
</evidence>
<comment type="subcellular location">
    <subcellularLocation>
        <location evidence="1">Membrane</location>
        <topology evidence="1">Multi-pass membrane protein</topology>
    </subcellularLocation>
</comment>
<comment type="caution">
    <text evidence="7">The sequence shown here is derived from an EMBL/GenBank/DDBJ whole genome shotgun (WGS) entry which is preliminary data.</text>
</comment>
<keyword evidence="2" id="KW-0813">Transport</keyword>
<dbReference type="RefSeq" id="WP_209796100.1">
    <property type="nucleotide sequence ID" value="NZ_JAGGJZ010000002.1"/>
</dbReference>